<keyword evidence="3" id="KW-0560">Oxidoreductase</keyword>
<dbReference type="InterPro" id="IPR039760">
    <property type="entry name" value="MOFRL_protein"/>
</dbReference>
<dbReference type="PANTHER" id="PTHR12227:SF0">
    <property type="entry name" value="GLYCERATE KINASE"/>
    <property type="match status" value="1"/>
</dbReference>
<evidence type="ECO:0000259" key="2">
    <source>
        <dbReference type="Pfam" id="PF13660"/>
    </source>
</evidence>
<dbReference type="EMBL" id="CXPG01000027">
    <property type="protein sequence ID" value="CTQ34875.1"/>
    <property type="molecule type" value="Genomic_DNA"/>
</dbReference>
<sequence length="422" mass="42279">MIDPTARDLLERAFHAAVAASAPAEAVKQALPDRPKGRTVVVGAGKAAAQMAEGLVEAWDGPLSGVVVTRTGHGAGARTGPIEVLEASHPRPDAASELAAERLLGAVSGLTEDDLVIALISGGGSALLCRPLPGLTLADKQAVTDALLSSGATIGEMNRVRQRLSGIKGGRLAAAAAPARVVTLAISDVPGDLPDIIASGPTVAADPEGESAERIIARYGLDLPAAVAEALNRPDSHPPGADALPPGEVHIVASPRRALEAAAGVAREAGIAAHVLSDRVEGEAREAGKALAAIALSCADLGQPFARPVLLLSGGETTVTLGSSGGRGGRNGEFALGAALALRGAAGIAGLAADTDGIDGSEDNAGAFFDGATAARMIAAGIDPFEAQARHDSWGAFDAVDQLFVTGPTGTNVNDFRAFLVR</sequence>
<dbReference type="PANTHER" id="PTHR12227">
    <property type="entry name" value="GLYCERATE KINASE"/>
    <property type="match status" value="1"/>
</dbReference>
<proteinExistence type="predicted"/>
<dbReference type="InterPro" id="IPR038614">
    <property type="entry name" value="GK_N_sf"/>
</dbReference>
<dbReference type="InterPro" id="IPR037035">
    <property type="entry name" value="GK-like_C_sf"/>
</dbReference>
<dbReference type="GO" id="GO:0016618">
    <property type="term" value="F:hydroxypyruvate reductase [NAD(P)H] activity"/>
    <property type="evidence" value="ECO:0007669"/>
    <property type="project" value="UniProtKB-EC"/>
</dbReference>
<evidence type="ECO:0000313" key="3">
    <source>
        <dbReference type="EMBL" id="CTQ34875.1"/>
    </source>
</evidence>
<dbReference type="EC" id="1.1.1.81" evidence="3"/>
<protein>
    <submittedName>
        <fullName evidence="3">Putative hydroxypyruvate reductase</fullName>
        <ecNumber evidence="3">1.1.1.81</ecNumber>
    </submittedName>
</protein>
<dbReference type="Gene3D" id="3.40.50.10180">
    <property type="entry name" value="Glycerate kinase, MOFRL-like N-terminal domain"/>
    <property type="match status" value="1"/>
</dbReference>
<feature type="domain" description="MOFRL-associated" evidence="2">
    <location>
        <begin position="10"/>
        <end position="231"/>
    </location>
</feature>
<evidence type="ECO:0000313" key="4">
    <source>
        <dbReference type="Proteomes" id="UP000048908"/>
    </source>
</evidence>
<feature type="domain" description="MOFRL" evidence="1">
    <location>
        <begin position="310"/>
        <end position="415"/>
    </location>
</feature>
<dbReference type="Pfam" id="PF05161">
    <property type="entry name" value="MOFRL"/>
    <property type="match status" value="1"/>
</dbReference>
<dbReference type="InterPro" id="IPR007835">
    <property type="entry name" value="MOFRL"/>
</dbReference>
<dbReference type="OrthoDB" id="9766552at2"/>
<name>A0A0M6XXS0_9RHOB</name>
<accession>A0A0M6XXS0</accession>
<dbReference type="GO" id="GO:0008887">
    <property type="term" value="F:glycerate kinase activity"/>
    <property type="evidence" value="ECO:0007669"/>
    <property type="project" value="InterPro"/>
</dbReference>
<evidence type="ECO:0000259" key="1">
    <source>
        <dbReference type="Pfam" id="PF05161"/>
    </source>
</evidence>
<dbReference type="STRING" id="282197.SAMN04488517_11054"/>
<keyword evidence="4" id="KW-1185">Reference proteome</keyword>
<organism evidence="3 4">
    <name type="scientific">Jannaschia rubra</name>
    <dbReference type="NCBI Taxonomy" id="282197"/>
    <lineage>
        <taxon>Bacteria</taxon>
        <taxon>Pseudomonadati</taxon>
        <taxon>Pseudomonadota</taxon>
        <taxon>Alphaproteobacteria</taxon>
        <taxon>Rhodobacterales</taxon>
        <taxon>Roseobacteraceae</taxon>
        <taxon>Jannaschia</taxon>
    </lineage>
</organism>
<dbReference type="Pfam" id="PF13660">
    <property type="entry name" value="DUF4147"/>
    <property type="match status" value="1"/>
</dbReference>
<dbReference type="InterPro" id="IPR025286">
    <property type="entry name" value="MOFRL_assoc_dom"/>
</dbReference>
<keyword evidence="3" id="KW-0670">Pyruvate</keyword>
<gene>
    <name evidence="3" type="primary">ttuD_2</name>
    <name evidence="3" type="ORF">JAN5088_03671</name>
</gene>
<dbReference type="Proteomes" id="UP000048908">
    <property type="component" value="Unassembled WGS sequence"/>
</dbReference>
<dbReference type="SUPFAM" id="SSF82544">
    <property type="entry name" value="GckA/TtuD-like"/>
    <property type="match status" value="1"/>
</dbReference>
<dbReference type="AlphaFoldDB" id="A0A0M6XXS0"/>
<dbReference type="GO" id="GO:0005737">
    <property type="term" value="C:cytoplasm"/>
    <property type="evidence" value="ECO:0007669"/>
    <property type="project" value="TreeGrafter"/>
</dbReference>
<dbReference type="RefSeq" id="WP_055684234.1">
    <property type="nucleotide sequence ID" value="NZ_CXPG01000027.1"/>
</dbReference>
<dbReference type="Gene3D" id="3.40.1480.10">
    <property type="entry name" value="MOFRL domain"/>
    <property type="match status" value="1"/>
</dbReference>
<reference evidence="3 4" key="1">
    <citation type="submission" date="2015-07" db="EMBL/GenBank/DDBJ databases">
        <authorList>
            <person name="Noorani M."/>
        </authorList>
    </citation>
    <scope>NUCLEOTIDE SEQUENCE [LARGE SCALE GENOMIC DNA]</scope>
    <source>
        <strain evidence="3 4">CECT 5088</strain>
    </source>
</reference>